<dbReference type="PANTHER" id="PTHR11054">
    <property type="entry name" value="6-PHOSPHOGLUCONOLACTONASE"/>
    <property type="match status" value="1"/>
</dbReference>
<gene>
    <name evidence="7 10" type="primary">pgl</name>
    <name evidence="10" type="ORF">IDM40_13440</name>
</gene>
<keyword evidence="7 10" id="KW-0378">Hydrolase</keyword>
<evidence type="ECO:0000256" key="7">
    <source>
        <dbReference type="RuleBase" id="RU365095"/>
    </source>
</evidence>
<dbReference type="GO" id="GO:0017057">
    <property type="term" value="F:6-phosphogluconolactonase activity"/>
    <property type="evidence" value="ECO:0007669"/>
    <property type="project" value="UniProtKB-EC"/>
</dbReference>
<dbReference type="InterPro" id="IPR039104">
    <property type="entry name" value="6PGL"/>
</dbReference>
<dbReference type="Pfam" id="PF01182">
    <property type="entry name" value="Glucosamine_iso"/>
    <property type="match status" value="1"/>
</dbReference>
<evidence type="ECO:0000313" key="10">
    <source>
        <dbReference type="EMBL" id="MBE2999705.1"/>
    </source>
</evidence>
<protein>
    <recommendedName>
        <fullName evidence="6 7">6-phosphogluconolactonase</fullName>
        <shortName evidence="7">6PGL</shortName>
        <ecNumber evidence="5 7">3.1.1.31</ecNumber>
    </recommendedName>
</protein>
<feature type="region of interest" description="Disordered" evidence="8">
    <location>
        <begin position="98"/>
        <end position="120"/>
    </location>
</feature>
<comment type="function">
    <text evidence="2 7">Hydrolysis of 6-phosphogluconolactone to 6-phosphogluconate.</text>
</comment>
<name>A0ABR9P7N0_9ACTN</name>
<accession>A0ABR9P7N0</accession>
<keyword evidence="11" id="KW-1185">Reference proteome</keyword>
<dbReference type="InterPro" id="IPR005900">
    <property type="entry name" value="6-phosphogluconolactonase_DevB"/>
</dbReference>
<organism evidence="10 11">
    <name type="scientific">Nocardiopsis coralli</name>
    <dbReference type="NCBI Taxonomy" id="2772213"/>
    <lineage>
        <taxon>Bacteria</taxon>
        <taxon>Bacillati</taxon>
        <taxon>Actinomycetota</taxon>
        <taxon>Actinomycetes</taxon>
        <taxon>Streptosporangiales</taxon>
        <taxon>Nocardiopsidaceae</taxon>
        <taxon>Nocardiopsis</taxon>
    </lineage>
</organism>
<dbReference type="SUPFAM" id="SSF100950">
    <property type="entry name" value="NagB/RpiA/CoA transferase-like"/>
    <property type="match status" value="1"/>
</dbReference>
<evidence type="ECO:0000256" key="4">
    <source>
        <dbReference type="ARBA" id="ARBA00010662"/>
    </source>
</evidence>
<dbReference type="InterPro" id="IPR037171">
    <property type="entry name" value="NagB/RpiA_transferase-like"/>
</dbReference>
<dbReference type="NCBIfam" id="TIGR01198">
    <property type="entry name" value="pgl"/>
    <property type="match status" value="1"/>
</dbReference>
<proteinExistence type="inferred from homology"/>
<evidence type="ECO:0000256" key="2">
    <source>
        <dbReference type="ARBA" id="ARBA00002681"/>
    </source>
</evidence>
<dbReference type="Proteomes" id="UP000806528">
    <property type="component" value="Unassembled WGS sequence"/>
</dbReference>
<evidence type="ECO:0000256" key="1">
    <source>
        <dbReference type="ARBA" id="ARBA00000832"/>
    </source>
</evidence>
<feature type="domain" description="Glucosamine/galactosamine-6-phosphate isomerase" evidence="9">
    <location>
        <begin position="10"/>
        <end position="239"/>
    </location>
</feature>
<sequence length="248" mass="26211">MSEPEVVRHPDDEALASAVADELARQIQSAVAERGVAHVVLTGGGIGIKSLIKLREVSDRIGLDWSAVHLWWGDERFLPDRDRDRNETQACEALIDHVGVPSHQVHPMPSSDGADGDQVDHAGTRYSQELAVAARGAGPVPAFDVCLLGVGPDAHVASLFPGLPQVHDDEAAAVGVHDSPKPPPQRVTLTLPSIRAARQVWLLAAGQSKADAVRLGLAGGSVDEAPVAGARGSERTVFWLDEDAASRI</sequence>
<evidence type="ECO:0000256" key="6">
    <source>
        <dbReference type="ARBA" id="ARBA00020337"/>
    </source>
</evidence>
<comment type="similarity">
    <text evidence="4 7">Belongs to the glucosamine/galactosamine-6-phosphate isomerase family. 6-phosphogluconolactonase subfamily.</text>
</comment>
<evidence type="ECO:0000256" key="8">
    <source>
        <dbReference type="SAM" id="MobiDB-lite"/>
    </source>
</evidence>
<reference evidence="10 11" key="1">
    <citation type="submission" date="2020-09" db="EMBL/GenBank/DDBJ databases">
        <title>Diversity and distribution of actinomycetes associated with coral in the coast of Hainan.</title>
        <authorList>
            <person name="Li F."/>
        </authorList>
    </citation>
    <scope>NUCLEOTIDE SEQUENCE [LARGE SCALE GENOMIC DNA]</scope>
    <source>
        <strain evidence="10 11">HNM0947</strain>
    </source>
</reference>
<evidence type="ECO:0000259" key="9">
    <source>
        <dbReference type="Pfam" id="PF01182"/>
    </source>
</evidence>
<dbReference type="InterPro" id="IPR006148">
    <property type="entry name" value="Glc/Gal-6P_isomerase"/>
</dbReference>
<dbReference type="CDD" id="cd01400">
    <property type="entry name" value="6PGL"/>
    <property type="match status" value="1"/>
</dbReference>
<comment type="catalytic activity">
    <reaction evidence="1 7">
        <text>6-phospho-D-glucono-1,5-lactone + H2O = 6-phospho-D-gluconate + H(+)</text>
        <dbReference type="Rhea" id="RHEA:12556"/>
        <dbReference type="ChEBI" id="CHEBI:15377"/>
        <dbReference type="ChEBI" id="CHEBI:15378"/>
        <dbReference type="ChEBI" id="CHEBI:57955"/>
        <dbReference type="ChEBI" id="CHEBI:58759"/>
        <dbReference type="EC" id="3.1.1.31"/>
    </reaction>
</comment>
<dbReference type="Gene3D" id="3.40.50.1360">
    <property type="match status" value="1"/>
</dbReference>
<evidence type="ECO:0000256" key="3">
    <source>
        <dbReference type="ARBA" id="ARBA00004961"/>
    </source>
</evidence>
<dbReference type="RefSeq" id="WP_193122331.1">
    <property type="nucleotide sequence ID" value="NZ_JADBGI010000010.1"/>
</dbReference>
<dbReference type="EMBL" id="JADBGI010000010">
    <property type="protein sequence ID" value="MBE2999705.1"/>
    <property type="molecule type" value="Genomic_DNA"/>
</dbReference>
<dbReference type="PANTHER" id="PTHR11054:SF0">
    <property type="entry name" value="6-PHOSPHOGLUCONOLACTONASE"/>
    <property type="match status" value="1"/>
</dbReference>
<evidence type="ECO:0000313" key="11">
    <source>
        <dbReference type="Proteomes" id="UP000806528"/>
    </source>
</evidence>
<comment type="caution">
    <text evidence="10">The sequence shown here is derived from an EMBL/GenBank/DDBJ whole genome shotgun (WGS) entry which is preliminary data.</text>
</comment>
<evidence type="ECO:0000256" key="5">
    <source>
        <dbReference type="ARBA" id="ARBA00013198"/>
    </source>
</evidence>
<dbReference type="EC" id="3.1.1.31" evidence="5 7"/>
<comment type="pathway">
    <text evidence="3 7">Carbohydrate degradation; pentose phosphate pathway; D-ribulose 5-phosphate from D-glucose 6-phosphate (oxidative stage): step 2/3.</text>
</comment>